<keyword evidence="2" id="KW-0812">Transmembrane</keyword>
<dbReference type="GeneID" id="30017985"/>
<dbReference type="EMBL" id="AZHB01000003">
    <property type="protein sequence ID" value="OAA71142.1"/>
    <property type="molecule type" value="Genomic_DNA"/>
</dbReference>
<evidence type="ECO:0000256" key="1">
    <source>
        <dbReference type="SAM" id="MobiDB-lite"/>
    </source>
</evidence>
<protein>
    <submittedName>
        <fullName evidence="3">Uncharacterized protein</fullName>
    </submittedName>
</protein>
<evidence type="ECO:0000313" key="3">
    <source>
        <dbReference type="EMBL" id="OAA71142.1"/>
    </source>
</evidence>
<accession>A0A162JMN0</accession>
<feature type="region of interest" description="Disordered" evidence="1">
    <location>
        <begin position="298"/>
        <end position="333"/>
    </location>
</feature>
<feature type="transmembrane region" description="Helical" evidence="2">
    <location>
        <begin position="268"/>
        <end position="289"/>
    </location>
</feature>
<keyword evidence="2" id="KW-0472">Membrane</keyword>
<keyword evidence="4" id="KW-1185">Reference proteome</keyword>
<dbReference type="STRING" id="1081104.A0A162JMN0"/>
<gene>
    <name evidence="3" type="ORF">ISF_01693</name>
</gene>
<dbReference type="Proteomes" id="UP000076744">
    <property type="component" value="Unassembled WGS sequence"/>
</dbReference>
<evidence type="ECO:0000313" key="4">
    <source>
        <dbReference type="Proteomes" id="UP000076744"/>
    </source>
</evidence>
<dbReference type="OrthoDB" id="5429716at2759"/>
<dbReference type="AlphaFoldDB" id="A0A162JMN0"/>
<evidence type="ECO:0000256" key="2">
    <source>
        <dbReference type="SAM" id="Phobius"/>
    </source>
</evidence>
<feature type="region of interest" description="Disordered" evidence="1">
    <location>
        <begin position="235"/>
        <end position="258"/>
    </location>
</feature>
<keyword evidence="2" id="KW-1133">Transmembrane helix</keyword>
<organism evidence="3 4">
    <name type="scientific">Cordyceps fumosorosea (strain ARSEF 2679)</name>
    <name type="common">Isaria fumosorosea</name>
    <dbReference type="NCBI Taxonomy" id="1081104"/>
    <lineage>
        <taxon>Eukaryota</taxon>
        <taxon>Fungi</taxon>
        <taxon>Dikarya</taxon>
        <taxon>Ascomycota</taxon>
        <taxon>Pezizomycotina</taxon>
        <taxon>Sordariomycetes</taxon>
        <taxon>Hypocreomycetidae</taxon>
        <taxon>Hypocreales</taxon>
        <taxon>Cordycipitaceae</taxon>
        <taxon>Cordyceps</taxon>
    </lineage>
</organism>
<proteinExistence type="predicted"/>
<sequence>MSFVVPRTETASPTAESATYTYTIRSDLPSYATANLGPLTTTFTPKQGCDSLTASTAWDNTKSVFIRFDYAKTCDGSSTRVATDCLPPLFASAASALGVAARAPNPVPRILPVYSPGTICPTGYWPACGVSRQADFLIAEGLGTGKTGQFNAETTGGLLKAGQAATGCCRSGFTCDPNNQYGCKSSATSGDVITANATACGTVLGTYTSNATFSLFATGPCIILVNDLPSSKTAASSSSSNSAATSNSSPASSSSSTNSGDLSVGAKAAIGVCVPLFSVFAFLGIFTLLRRRRRQAASQTGSAVEGEEGGAAAAGGDWAYTPELEGTDPRHPRQSLMMGSDASGRVVSQLSDGSARLSHFISGLDGAPELHSSMPRLHQEIVELPAEEAAATEARQRRVYT</sequence>
<reference evidence="3 4" key="1">
    <citation type="journal article" date="2016" name="Genome Biol. Evol.">
        <title>Divergent and convergent evolution of fungal pathogenicity.</title>
        <authorList>
            <person name="Shang Y."/>
            <person name="Xiao G."/>
            <person name="Zheng P."/>
            <person name="Cen K."/>
            <person name="Zhan S."/>
            <person name="Wang C."/>
        </authorList>
    </citation>
    <scope>NUCLEOTIDE SEQUENCE [LARGE SCALE GENOMIC DNA]</scope>
    <source>
        <strain evidence="3 4">ARSEF 2679</strain>
    </source>
</reference>
<dbReference type="RefSeq" id="XP_018707023.1">
    <property type="nucleotide sequence ID" value="XM_018845300.1"/>
</dbReference>
<name>A0A162JMN0_CORFA</name>
<comment type="caution">
    <text evidence="3">The sequence shown here is derived from an EMBL/GenBank/DDBJ whole genome shotgun (WGS) entry which is preliminary data.</text>
</comment>